<reference evidence="6" key="2">
    <citation type="submission" date="2010-07" db="EMBL/GenBank/DDBJ databases">
        <authorList>
            <consortium name="The Broad Institute Genome Sequencing Platform"/>
            <consortium name="Broad Institute Genome Sequencing Center for Infectious Disease"/>
            <person name="Ma L.-J."/>
            <person name="Dead R."/>
            <person name="Young S."/>
            <person name="Zeng Q."/>
            <person name="Koehrsen M."/>
            <person name="Alvarado L."/>
            <person name="Berlin A."/>
            <person name="Chapman S.B."/>
            <person name="Chen Z."/>
            <person name="Freedman E."/>
            <person name="Gellesch M."/>
            <person name="Goldberg J."/>
            <person name="Griggs A."/>
            <person name="Gujja S."/>
            <person name="Heilman E.R."/>
            <person name="Heiman D."/>
            <person name="Hepburn T."/>
            <person name="Howarth C."/>
            <person name="Jen D."/>
            <person name="Larson L."/>
            <person name="Mehta T."/>
            <person name="Neiman D."/>
            <person name="Pearson M."/>
            <person name="Roberts A."/>
            <person name="Saif S."/>
            <person name="Shea T."/>
            <person name="Shenoy N."/>
            <person name="Sisk P."/>
            <person name="Stolte C."/>
            <person name="Sykes S."/>
            <person name="Walk T."/>
            <person name="White J."/>
            <person name="Yandava C."/>
            <person name="Haas B."/>
            <person name="Nusbaum C."/>
            <person name="Birren B."/>
        </authorList>
    </citation>
    <scope>NUCLEOTIDE SEQUENCE</scope>
    <source>
        <strain evidence="6">R3-111a-1</strain>
    </source>
</reference>
<dbReference type="OrthoDB" id="2801544at2759"/>
<dbReference type="GO" id="GO:0016787">
    <property type="term" value="F:hydrolase activity"/>
    <property type="evidence" value="ECO:0007669"/>
    <property type="project" value="UniProtKB-KW"/>
</dbReference>
<dbReference type="Proteomes" id="UP000006039">
    <property type="component" value="Unassembled WGS sequence"/>
</dbReference>
<evidence type="ECO:0000256" key="3">
    <source>
        <dbReference type="ARBA" id="ARBA00022840"/>
    </source>
</evidence>
<dbReference type="GO" id="GO:0008094">
    <property type="term" value="F:ATP-dependent activity, acting on DNA"/>
    <property type="evidence" value="ECO:0007669"/>
    <property type="project" value="TreeGrafter"/>
</dbReference>
<dbReference type="eggNOG" id="KOG1001">
    <property type="taxonomic scope" value="Eukaryota"/>
</dbReference>
<dbReference type="GeneID" id="20341679"/>
<dbReference type="PANTHER" id="PTHR45626:SF51">
    <property type="entry name" value="SNF2-RELATED DOMAIN-CONTAINING PROTEIN"/>
    <property type="match status" value="1"/>
</dbReference>
<dbReference type="EMBL" id="GL385395">
    <property type="protein sequence ID" value="EJT81237.1"/>
    <property type="molecule type" value="Genomic_DNA"/>
</dbReference>
<accession>J3NIY7</accession>
<dbReference type="SMART" id="SM00487">
    <property type="entry name" value="DEXDc"/>
    <property type="match status" value="1"/>
</dbReference>
<dbReference type="Pfam" id="PF00176">
    <property type="entry name" value="SNF2-rel_dom"/>
    <property type="match status" value="1"/>
</dbReference>
<feature type="region of interest" description="Disordered" evidence="4">
    <location>
        <begin position="841"/>
        <end position="882"/>
    </location>
</feature>
<evidence type="ECO:0000313" key="6">
    <source>
        <dbReference type="EMBL" id="EJT81237.1"/>
    </source>
</evidence>
<name>J3NIY7_GAET3</name>
<reference evidence="6" key="3">
    <citation type="submission" date="2010-09" db="EMBL/GenBank/DDBJ databases">
        <title>Annotation of Gaeumannomyces graminis var. tritici R3-111a-1.</title>
        <authorList>
            <consortium name="The Broad Institute Genome Sequencing Platform"/>
            <person name="Ma L.-J."/>
            <person name="Dead R."/>
            <person name="Young S.K."/>
            <person name="Zeng Q."/>
            <person name="Gargeya S."/>
            <person name="Fitzgerald M."/>
            <person name="Haas B."/>
            <person name="Abouelleil A."/>
            <person name="Alvarado L."/>
            <person name="Arachchi H.M."/>
            <person name="Berlin A."/>
            <person name="Brown A."/>
            <person name="Chapman S.B."/>
            <person name="Chen Z."/>
            <person name="Dunbar C."/>
            <person name="Freedman E."/>
            <person name="Gearin G."/>
            <person name="Gellesch M."/>
            <person name="Goldberg J."/>
            <person name="Griggs A."/>
            <person name="Gujja S."/>
            <person name="Heiman D."/>
            <person name="Howarth C."/>
            <person name="Larson L."/>
            <person name="Lui A."/>
            <person name="MacDonald P.J.P."/>
            <person name="Mehta T."/>
            <person name="Montmayeur A."/>
            <person name="Murphy C."/>
            <person name="Neiman D."/>
            <person name="Pearson M."/>
            <person name="Priest M."/>
            <person name="Roberts A."/>
            <person name="Saif S."/>
            <person name="Shea T."/>
            <person name="Shenoy N."/>
            <person name="Sisk P."/>
            <person name="Stolte C."/>
            <person name="Sykes S."/>
            <person name="Yandava C."/>
            <person name="Wortman J."/>
            <person name="Nusbaum C."/>
            <person name="Birren B."/>
        </authorList>
    </citation>
    <scope>NUCLEOTIDE SEQUENCE</scope>
    <source>
        <strain evidence="6">R3-111a-1</strain>
    </source>
</reference>
<reference evidence="7" key="5">
    <citation type="submission" date="2018-04" db="UniProtKB">
        <authorList>
            <consortium name="EnsemblFungi"/>
        </authorList>
    </citation>
    <scope>IDENTIFICATION</scope>
    <source>
        <strain evidence="7">R3-111a-1</strain>
    </source>
</reference>
<keyword evidence="2" id="KW-0378">Hydrolase</keyword>
<reference evidence="8" key="1">
    <citation type="submission" date="2010-07" db="EMBL/GenBank/DDBJ databases">
        <title>The genome sequence of Gaeumannomyces graminis var. tritici strain R3-111a-1.</title>
        <authorList>
            <consortium name="The Broad Institute Genome Sequencing Platform"/>
            <person name="Ma L.-J."/>
            <person name="Dead R."/>
            <person name="Young S."/>
            <person name="Zeng Q."/>
            <person name="Koehrsen M."/>
            <person name="Alvarado L."/>
            <person name="Berlin A."/>
            <person name="Chapman S.B."/>
            <person name="Chen Z."/>
            <person name="Freedman E."/>
            <person name="Gellesch M."/>
            <person name="Goldberg J."/>
            <person name="Griggs A."/>
            <person name="Gujja S."/>
            <person name="Heilman E.R."/>
            <person name="Heiman D."/>
            <person name="Hepburn T."/>
            <person name="Howarth C."/>
            <person name="Jen D."/>
            <person name="Larson L."/>
            <person name="Mehta T."/>
            <person name="Neiman D."/>
            <person name="Pearson M."/>
            <person name="Roberts A."/>
            <person name="Saif S."/>
            <person name="Shea T."/>
            <person name="Shenoy N."/>
            <person name="Sisk P."/>
            <person name="Stolte C."/>
            <person name="Sykes S."/>
            <person name="Walk T."/>
            <person name="White J."/>
            <person name="Yandava C."/>
            <person name="Haas B."/>
            <person name="Nusbaum C."/>
            <person name="Birren B."/>
        </authorList>
    </citation>
    <scope>NUCLEOTIDE SEQUENCE [LARGE SCALE GENOMIC DNA]</scope>
    <source>
        <strain evidence="8">R3-111a-1</strain>
    </source>
</reference>
<dbReference type="PROSITE" id="PS51194">
    <property type="entry name" value="HELICASE_CTER"/>
    <property type="match status" value="1"/>
</dbReference>
<dbReference type="Gene3D" id="3.40.50.300">
    <property type="entry name" value="P-loop containing nucleotide triphosphate hydrolases"/>
    <property type="match status" value="2"/>
</dbReference>
<dbReference type="HOGENOM" id="CLU_003233_1_0_1"/>
<dbReference type="InterPro" id="IPR049730">
    <property type="entry name" value="SNF2/RAD54-like_C"/>
</dbReference>
<organism evidence="6">
    <name type="scientific">Gaeumannomyces tritici (strain R3-111a-1)</name>
    <name type="common">Wheat and barley take-all root rot fungus</name>
    <name type="synonym">Gaeumannomyces graminis var. tritici</name>
    <dbReference type="NCBI Taxonomy" id="644352"/>
    <lineage>
        <taxon>Eukaryota</taxon>
        <taxon>Fungi</taxon>
        <taxon>Dikarya</taxon>
        <taxon>Ascomycota</taxon>
        <taxon>Pezizomycotina</taxon>
        <taxon>Sordariomycetes</taxon>
        <taxon>Sordariomycetidae</taxon>
        <taxon>Magnaporthales</taxon>
        <taxon>Magnaporthaceae</taxon>
        <taxon>Gaeumannomyces</taxon>
    </lineage>
</organism>
<dbReference type="EnsemblFungi" id="EJT81237">
    <property type="protein sequence ID" value="EJT81237"/>
    <property type="gene ID" value="GGTG_01221"/>
</dbReference>
<dbReference type="GO" id="GO:0005524">
    <property type="term" value="F:ATP binding"/>
    <property type="evidence" value="ECO:0007669"/>
    <property type="project" value="UniProtKB-KW"/>
</dbReference>
<proteinExistence type="predicted"/>
<dbReference type="InterPro" id="IPR000330">
    <property type="entry name" value="SNF2_N"/>
</dbReference>
<evidence type="ECO:0000256" key="4">
    <source>
        <dbReference type="SAM" id="MobiDB-lite"/>
    </source>
</evidence>
<dbReference type="STRING" id="644352.J3NIY7"/>
<feature type="compositionally biased region" description="Basic and acidic residues" evidence="4">
    <location>
        <begin position="1142"/>
        <end position="1157"/>
    </location>
</feature>
<protein>
    <recommendedName>
        <fullName evidence="5">Helicase C-terminal domain-containing protein</fullName>
    </recommendedName>
</protein>
<dbReference type="PANTHER" id="PTHR45626">
    <property type="entry name" value="TRANSCRIPTION TERMINATION FACTOR 2-RELATED"/>
    <property type="match status" value="1"/>
</dbReference>
<feature type="domain" description="Helicase C-terminal" evidence="5">
    <location>
        <begin position="904"/>
        <end position="1067"/>
    </location>
</feature>
<feature type="region of interest" description="Disordered" evidence="4">
    <location>
        <begin position="1109"/>
        <end position="1165"/>
    </location>
</feature>
<sequence length="1165" mass="128547">MSHLGPAVSRYIAAGTVLLSREDSRLPGDRWVTLQQSSRWHGFARHDRPLPESPSRTLAPHIELKSPETDAPLLPEETQTTLLKALGPASKLFKHHWVELEIYFCQDAAVVRVYLLPEDVDRRLVNRSNSAFKKIWSTLLQRLNFSPSAWQGDPSAVHTSQPPPQEGSGDDETGAESVSLLHLFNTIPSPNPQTEQLADSFDRDYSYSLLTSKIPGLTTTLYPYQRRSAALMFQRETQPTQTLDPRLSLVTDHHNVAWYYDPASCTALRHPRFYDGVRGGILAEEMGAGKTLICLALVLATRHQPAYAPDIYKIPVPVRPKIAFLADMAASAGSRESVPWGAYFDDSLTGGRHYKNCLAAIEGNPVYYLLPRPKPRREHRRPRSALPATKVFLSRATLALVPANLLQQWRDEIAKHTSGLSVLVLAIGGREIPDTTALAKYELVIFSIPRFERLHEQRVANENGAWTLDSPLAQVHFKRIIVDEGHRLGNSRIGNKSNMLQILEHIQASARWIVTGTPSTGLFGIDDGDLEAASDGTSVSSDSLPVKPGKKAAQSSVQLERKDLERIGSIASLYLKARPWANSSTEDGDSRAEWSVYMMQKKHNGRGQGCYSVLKSTLESLIVRHRKSEIGDLLPEVVERVVYLDGSYQDKLALNLFSMMVISNAVQSQRTDQDFFFHPRQRKSLLQLLANVKQATFFGGAFLDKSDITKACDTAEEFLAAKKIPVSEEDERLLRDAVAVGRLASANKLKHAAKTHGEIPVYVENFPGAEFDQVSQSWCIMDQTEGHGQMNHLVCTDAPILLALQRFVRPWMSSPESLDIVFRSGTFAQRGELEKAKIQETATPTTTKSATLAGNTKLGDSGPPKKSSRPKPSPDAAPDCAGDASGEVAECLEGARLVSTASAKLSYLLDAIVENQQAEKILVFYESENVAYWLAGCLENLQVRHLIYAKSLAAQRRAQYVATFNESPTFRVMLMDLTQAAFGLDMRSASRIYFINPVLNPQVEAQAIGRVRRISQNKAVTVETLVLRGTLEEVVVERRKDMTQAEHQKCKSLLDDKPLLEWFRNPKLIPLPDGDGPDDPAQMAPLKTPLPLFGHGAGKLSHPDEDLVVRDGRGGAQGEPATTAATKRPLSAVLEGGGGAAAKDKVAKRPREAKGVRFVDPAGDE</sequence>
<keyword evidence="8" id="KW-1185">Reference proteome</keyword>
<feature type="region of interest" description="Disordered" evidence="4">
    <location>
        <begin position="534"/>
        <end position="557"/>
    </location>
</feature>
<reference evidence="7" key="4">
    <citation type="journal article" date="2015" name="G3 (Bethesda)">
        <title>Genome sequences of three phytopathogenic species of the Magnaporthaceae family of fungi.</title>
        <authorList>
            <person name="Okagaki L.H."/>
            <person name="Nunes C.C."/>
            <person name="Sailsbery J."/>
            <person name="Clay B."/>
            <person name="Brown D."/>
            <person name="John T."/>
            <person name="Oh Y."/>
            <person name="Young N."/>
            <person name="Fitzgerald M."/>
            <person name="Haas B.J."/>
            <person name="Zeng Q."/>
            <person name="Young S."/>
            <person name="Adiconis X."/>
            <person name="Fan L."/>
            <person name="Levin J.Z."/>
            <person name="Mitchell T.K."/>
            <person name="Okubara P.A."/>
            <person name="Farman M.L."/>
            <person name="Kohn L.M."/>
            <person name="Birren B."/>
            <person name="Ma L.-J."/>
            <person name="Dean R.A."/>
        </authorList>
    </citation>
    <scope>NUCLEOTIDE SEQUENCE</scope>
    <source>
        <strain evidence="7">R3-111a-1</strain>
    </source>
</reference>
<dbReference type="Pfam" id="PF00271">
    <property type="entry name" value="Helicase_C"/>
    <property type="match status" value="1"/>
</dbReference>
<dbReference type="InterPro" id="IPR050628">
    <property type="entry name" value="SNF2_RAD54_helicase_TF"/>
</dbReference>
<dbReference type="RefSeq" id="XP_009217246.1">
    <property type="nucleotide sequence ID" value="XM_009218982.1"/>
</dbReference>
<evidence type="ECO:0000256" key="2">
    <source>
        <dbReference type="ARBA" id="ARBA00022801"/>
    </source>
</evidence>
<keyword evidence="3" id="KW-0067">ATP-binding</keyword>
<dbReference type="SUPFAM" id="SSF52540">
    <property type="entry name" value="P-loop containing nucleoside triphosphate hydrolases"/>
    <property type="match status" value="2"/>
</dbReference>
<feature type="compositionally biased region" description="Low complexity" evidence="4">
    <location>
        <begin position="841"/>
        <end position="865"/>
    </location>
</feature>
<evidence type="ECO:0000256" key="1">
    <source>
        <dbReference type="ARBA" id="ARBA00022741"/>
    </source>
</evidence>
<dbReference type="CDD" id="cd18793">
    <property type="entry name" value="SF2_C_SNF"/>
    <property type="match status" value="1"/>
</dbReference>
<dbReference type="InterPro" id="IPR001650">
    <property type="entry name" value="Helicase_C-like"/>
</dbReference>
<dbReference type="AlphaFoldDB" id="J3NIY7"/>
<dbReference type="InterPro" id="IPR027417">
    <property type="entry name" value="P-loop_NTPase"/>
</dbReference>
<feature type="region of interest" description="Disordered" evidence="4">
    <location>
        <begin position="151"/>
        <end position="174"/>
    </location>
</feature>
<keyword evidence="1" id="KW-0547">Nucleotide-binding</keyword>
<evidence type="ECO:0000313" key="8">
    <source>
        <dbReference type="Proteomes" id="UP000006039"/>
    </source>
</evidence>
<dbReference type="VEuPathDB" id="FungiDB:GGTG_01221"/>
<gene>
    <name evidence="7" type="primary">20341679</name>
    <name evidence="6" type="ORF">GGTG_01221</name>
</gene>
<dbReference type="GO" id="GO:0005634">
    <property type="term" value="C:nucleus"/>
    <property type="evidence" value="ECO:0007669"/>
    <property type="project" value="TreeGrafter"/>
</dbReference>
<dbReference type="InterPro" id="IPR014001">
    <property type="entry name" value="Helicase_ATP-bd"/>
</dbReference>
<dbReference type="GO" id="GO:0006281">
    <property type="term" value="P:DNA repair"/>
    <property type="evidence" value="ECO:0007669"/>
    <property type="project" value="TreeGrafter"/>
</dbReference>
<evidence type="ECO:0000313" key="7">
    <source>
        <dbReference type="EnsemblFungi" id="EJT81237"/>
    </source>
</evidence>
<evidence type="ECO:0000259" key="5">
    <source>
        <dbReference type="PROSITE" id="PS51194"/>
    </source>
</evidence>